<dbReference type="OrthoDB" id="2296951at2759"/>
<protein>
    <submittedName>
        <fullName evidence="1">Uncharacterized protein</fullName>
    </submittedName>
</protein>
<gene>
    <name evidence="1" type="ORF">INT45_009862</name>
</gene>
<sequence>MNKYSGDFATNFHTTILHKQSMPAIASPITASSVTLPLATFEGSFIDVYEKSGLMRSVDWIEFLQAVVPTLVFEQLVHEYTSSAEQVNTIMSPIIESTLALQWNIDQEDLANINTHLHTWHLHMKNNVSTNMYNVNFHYLRHIHDTCLKRGPLRSYSTRSAERAIGFFKRHIKQRVLPGSNAANIIKRHLITCAYHRMYVEEDVVEEVEEDEDEDGNDQYTIPNANQELELWDWHHATLDLYSSNDSRVLTSTLDNRIRVGKRLFKTDTVFRCKEYPGMARKLDTLVKLRLPIRGRSNSTAFYFGELMLFFTYQCQGDERQLCLERAQNMECPMAIEQAQTLVKVTSFIVTGCENILDYTGLIQSSFHPGRYYVVYPDMMSGHTTLANICDV</sequence>
<dbReference type="Proteomes" id="UP000646827">
    <property type="component" value="Unassembled WGS sequence"/>
</dbReference>
<keyword evidence="2" id="KW-1185">Reference proteome</keyword>
<dbReference type="EMBL" id="JAEPRB010000188">
    <property type="protein sequence ID" value="KAG2219254.1"/>
    <property type="molecule type" value="Genomic_DNA"/>
</dbReference>
<evidence type="ECO:0000313" key="2">
    <source>
        <dbReference type="Proteomes" id="UP000646827"/>
    </source>
</evidence>
<reference evidence="1 2" key="1">
    <citation type="submission" date="2020-12" db="EMBL/GenBank/DDBJ databases">
        <title>Metabolic potential, ecology and presence of endohyphal bacteria is reflected in genomic diversity of Mucoromycotina.</title>
        <authorList>
            <person name="Muszewska A."/>
            <person name="Okrasinska A."/>
            <person name="Steczkiewicz K."/>
            <person name="Drgas O."/>
            <person name="Orlowska M."/>
            <person name="Perlinska-Lenart U."/>
            <person name="Aleksandrzak-Piekarczyk T."/>
            <person name="Szatraj K."/>
            <person name="Zielenkiewicz U."/>
            <person name="Pilsyk S."/>
            <person name="Malc E."/>
            <person name="Mieczkowski P."/>
            <person name="Kruszewska J.S."/>
            <person name="Biernat P."/>
            <person name="Pawlowska J."/>
        </authorList>
    </citation>
    <scope>NUCLEOTIDE SEQUENCE [LARGE SCALE GENOMIC DNA]</scope>
    <source>
        <strain evidence="1 2">CBS 142.35</strain>
    </source>
</reference>
<dbReference type="AlphaFoldDB" id="A0A8H7RWS2"/>
<comment type="caution">
    <text evidence="1">The sequence shown here is derived from an EMBL/GenBank/DDBJ whole genome shotgun (WGS) entry which is preliminary data.</text>
</comment>
<accession>A0A8H7RWS2</accession>
<evidence type="ECO:0000313" key="1">
    <source>
        <dbReference type="EMBL" id="KAG2219254.1"/>
    </source>
</evidence>
<proteinExistence type="predicted"/>
<name>A0A8H7RWS2_9FUNG</name>
<organism evidence="1 2">
    <name type="scientific">Circinella minor</name>
    <dbReference type="NCBI Taxonomy" id="1195481"/>
    <lineage>
        <taxon>Eukaryota</taxon>
        <taxon>Fungi</taxon>
        <taxon>Fungi incertae sedis</taxon>
        <taxon>Mucoromycota</taxon>
        <taxon>Mucoromycotina</taxon>
        <taxon>Mucoromycetes</taxon>
        <taxon>Mucorales</taxon>
        <taxon>Lichtheimiaceae</taxon>
        <taxon>Circinella</taxon>
    </lineage>
</organism>